<dbReference type="InterPro" id="IPR053828">
    <property type="entry name" value="Nucleosidase_C"/>
</dbReference>
<evidence type="ECO:0008006" key="6">
    <source>
        <dbReference type="Google" id="ProtNLM"/>
    </source>
</evidence>
<keyword evidence="1" id="KW-0732">Signal</keyword>
<dbReference type="FunFam" id="3.90.780.10:FF:000009">
    <property type="entry name" value="Ser/Thr protein phosphatase family"/>
    <property type="match status" value="1"/>
</dbReference>
<evidence type="ECO:0000259" key="3">
    <source>
        <dbReference type="Pfam" id="PF21953"/>
    </source>
</evidence>
<dbReference type="PANTHER" id="PTHR11575">
    <property type="entry name" value="5'-NUCLEOTIDASE-RELATED"/>
    <property type="match status" value="1"/>
</dbReference>
<evidence type="ECO:0000313" key="5">
    <source>
        <dbReference type="Proteomes" id="UP000799776"/>
    </source>
</evidence>
<dbReference type="InterPro" id="IPR036907">
    <property type="entry name" value="5'-Nucleotdase_C_sf"/>
</dbReference>
<dbReference type="FunFam" id="3.60.21.10:FF:000043">
    <property type="entry name" value="Ser/Thr protein phosphatase family"/>
    <property type="match status" value="1"/>
</dbReference>
<dbReference type="Gene3D" id="3.60.21.10">
    <property type="match status" value="1"/>
</dbReference>
<gene>
    <name evidence="4" type="ORF">K490DRAFT_74227</name>
</gene>
<dbReference type="SUPFAM" id="SSF56300">
    <property type="entry name" value="Metallo-dependent phosphatases"/>
    <property type="match status" value="1"/>
</dbReference>
<dbReference type="CDD" id="cd07407">
    <property type="entry name" value="MPP_YHR202W_N"/>
    <property type="match status" value="1"/>
</dbReference>
<keyword evidence="5" id="KW-1185">Reference proteome</keyword>
<dbReference type="SUPFAM" id="SSF55816">
    <property type="entry name" value="5'-nucleotidase (syn. UDP-sugar hydrolase), C-terminal domain"/>
    <property type="match status" value="1"/>
</dbReference>
<protein>
    <recommendedName>
        <fullName evidence="6">Calcineurin-like phosphoesterase domain-containing protein</fullName>
    </recommendedName>
</protein>
<dbReference type="EMBL" id="ML978723">
    <property type="protein sequence ID" value="KAF2086617.1"/>
    <property type="molecule type" value="Genomic_DNA"/>
</dbReference>
<dbReference type="Proteomes" id="UP000799776">
    <property type="component" value="Unassembled WGS sequence"/>
</dbReference>
<dbReference type="InterPro" id="IPR029052">
    <property type="entry name" value="Metallo-depent_PP-like"/>
</dbReference>
<comment type="caution">
    <text evidence="4">The sequence shown here is derived from an EMBL/GenBank/DDBJ whole genome shotgun (WGS) entry which is preliminary data.</text>
</comment>
<dbReference type="OrthoDB" id="7722975at2759"/>
<evidence type="ECO:0000259" key="2">
    <source>
        <dbReference type="Pfam" id="PF00149"/>
    </source>
</evidence>
<evidence type="ECO:0000313" key="4">
    <source>
        <dbReference type="EMBL" id="KAF2086617.1"/>
    </source>
</evidence>
<dbReference type="InterPro" id="IPR006179">
    <property type="entry name" value="5_nucleotidase/apyrase"/>
</dbReference>
<feature type="signal peptide" evidence="1">
    <location>
        <begin position="1"/>
        <end position="18"/>
    </location>
</feature>
<dbReference type="InterPro" id="IPR004843">
    <property type="entry name" value="Calcineurin-like_PHP"/>
</dbReference>
<proteinExistence type="predicted"/>
<dbReference type="AlphaFoldDB" id="A0A9P4HTK2"/>
<feature type="domain" description="Putative 5'-nucleotidase C-terminal" evidence="3">
    <location>
        <begin position="367"/>
        <end position="578"/>
    </location>
</feature>
<name>A0A9P4HTK2_9PEZI</name>
<dbReference type="PANTHER" id="PTHR11575:SF43">
    <property type="entry name" value="SER_THR PROTEIN PHOSPHATASE FAMILY (AFU_ORTHOLOGUE AFUA_3G04160)"/>
    <property type="match status" value="1"/>
</dbReference>
<dbReference type="GO" id="GO:0009166">
    <property type="term" value="P:nucleotide catabolic process"/>
    <property type="evidence" value="ECO:0007669"/>
    <property type="project" value="InterPro"/>
</dbReference>
<dbReference type="Pfam" id="PF21953">
    <property type="entry name" value="NadN_nucleosid_C"/>
    <property type="match status" value="1"/>
</dbReference>
<feature type="domain" description="Calcineurin-like phosphoesterase" evidence="2">
    <location>
        <begin position="40"/>
        <end position="264"/>
    </location>
</feature>
<feature type="chain" id="PRO_5040221242" description="Calcineurin-like phosphoesterase domain-containing protein" evidence="1">
    <location>
        <begin position="19"/>
        <end position="622"/>
    </location>
</feature>
<dbReference type="InterPro" id="IPR041823">
    <property type="entry name" value="YHR202W_N"/>
</dbReference>
<evidence type="ECO:0000256" key="1">
    <source>
        <dbReference type="SAM" id="SignalP"/>
    </source>
</evidence>
<dbReference type="GO" id="GO:0005829">
    <property type="term" value="C:cytosol"/>
    <property type="evidence" value="ECO:0007669"/>
    <property type="project" value="TreeGrafter"/>
</dbReference>
<accession>A0A9P4HTK2</accession>
<reference evidence="4" key="1">
    <citation type="journal article" date="2020" name="Stud. Mycol.">
        <title>101 Dothideomycetes genomes: a test case for predicting lifestyles and emergence of pathogens.</title>
        <authorList>
            <person name="Haridas S."/>
            <person name="Albert R."/>
            <person name="Binder M."/>
            <person name="Bloem J."/>
            <person name="Labutti K."/>
            <person name="Salamov A."/>
            <person name="Andreopoulos B."/>
            <person name="Baker S."/>
            <person name="Barry K."/>
            <person name="Bills G."/>
            <person name="Bluhm B."/>
            <person name="Cannon C."/>
            <person name="Castanera R."/>
            <person name="Culley D."/>
            <person name="Daum C."/>
            <person name="Ezra D."/>
            <person name="Gonzalez J."/>
            <person name="Henrissat B."/>
            <person name="Kuo A."/>
            <person name="Liang C."/>
            <person name="Lipzen A."/>
            <person name="Lutzoni F."/>
            <person name="Magnuson J."/>
            <person name="Mondo S."/>
            <person name="Nolan M."/>
            <person name="Ohm R."/>
            <person name="Pangilinan J."/>
            <person name="Park H.-J."/>
            <person name="Ramirez L."/>
            <person name="Alfaro M."/>
            <person name="Sun H."/>
            <person name="Tritt A."/>
            <person name="Yoshinaga Y."/>
            <person name="Zwiers L.-H."/>
            <person name="Turgeon B."/>
            <person name="Goodwin S."/>
            <person name="Spatafora J."/>
            <person name="Crous P."/>
            <person name="Grigoriev I."/>
        </authorList>
    </citation>
    <scope>NUCLEOTIDE SEQUENCE</scope>
    <source>
        <strain evidence="4">CBS 121410</strain>
    </source>
</reference>
<dbReference type="InterPro" id="IPR014485">
    <property type="entry name" value="Pesterase_C1039"/>
</dbReference>
<dbReference type="PIRSF" id="PIRSF017316">
    <property type="entry name" value="Pesterase_C1039"/>
    <property type="match status" value="1"/>
</dbReference>
<dbReference type="GO" id="GO:0016787">
    <property type="term" value="F:hydrolase activity"/>
    <property type="evidence" value="ECO:0007669"/>
    <property type="project" value="InterPro"/>
</dbReference>
<dbReference type="Pfam" id="PF00149">
    <property type="entry name" value="Metallophos"/>
    <property type="match status" value="1"/>
</dbReference>
<dbReference type="Gene3D" id="3.90.780.10">
    <property type="entry name" value="5'-Nucleotidase, C-terminal domain"/>
    <property type="match status" value="2"/>
</dbReference>
<dbReference type="FunFam" id="3.90.780.10:FF:000008">
    <property type="entry name" value="Ser/Thr protein phosphatase family"/>
    <property type="match status" value="1"/>
</dbReference>
<organism evidence="4 5">
    <name type="scientific">Saccharata proteae CBS 121410</name>
    <dbReference type="NCBI Taxonomy" id="1314787"/>
    <lineage>
        <taxon>Eukaryota</taxon>
        <taxon>Fungi</taxon>
        <taxon>Dikarya</taxon>
        <taxon>Ascomycota</taxon>
        <taxon>Pezizomycotina</taxon>
        <taxon>Dothideomycetes</taxon>
        <taxon>Dothideomycetes incertae sedis</taxon>
        <taxon>Botryosphaeriales</taxon>
        <taxon>Saccharataceae</taxon>
        <taxon>Saccharata</taxon>
    </lineage>
</organism>
<sequence length="622" mass="69795">MASKLILQSLLFAGAAFSAQPNAPSPKAAPLRELPWGQLNFLHTTDTHGWHGGHLQEPSYSADWGDYISFAKHMRAKADAEGMDLLLIDTGDRIEGNGLYDASEPKGKYTFDIFKHQEIDVICSGNHELYQKNSSNNEFYQTVPNFKGNYLASNLDIYNPETGELEALAPRFKKFTTKNQGIRVLAFGFLFDFTGNANNTVVKKVEDTTKEKWFQDAIRDRDVDLILVIGHVAIRSKEYDHLFKTIRAVQWDTPLQFFGGHTHIRDYKIYDGKSVALESGRYMETIGFQSITGLSTGGKKSDIEEASTKKISFARRYIDNNLFSLHHHSEKNSKTFPTSLGRNVTKMITNARKELELDERHGCAPQNLWVNRAPYPSNTSIFTWLEEYVLPEQLSNSSATHAVEKALIITNTGALRFDVFKGPFTKDSTFLISPFTSGFRYVKDVPYEEAKQILPLLNKAGRVLAADSTLDFPDLDFLAPPEQISGRLSKLTPKESPFVAVHDGQQLPLSPAGKHSDLTPGYTTVDDAGEDGDDTVHSPISFYNVPNCIQATLGFSPKDDQPEEVDLIFNEFVQPWILVALKYLGQEYNETDTHAYMEGSSLTSVITDWVTEHWGVDEESCK</sequence>
<dbReference type="GO" id="GO:0005576">
    <property type="term" value="C:extracellular region"/>
    <property type="evidence" value="ECO:0007669"/>
    <property type="project" value="UniProtKB-ARBA"/>
</dbReference>